<organism evidence="1 2">
    <name type="scientific">Bauhinia variegata</name>
    <name type="common">Purple orchid tree</name>
    <name type="synonym">Phanera variegata</name>
    <dbReference type="NCBI Taxonomy" id="167791"/>
    <lineage>
        <taxon>Eukaryota</taxon>
        <taxon>Viridiplantae</taxon>
        <taxon>Streptophyta</taxon>
        <taxon>Embryophyta</taxon>
        <taxon>Tracheophyta</taxon>
        <taxon>Spermatophyta</taxon>
        <taxon>Magnoliopsida</taxon>
        <taxon>eudicotyledons</taxon>
        <taxon>Gunneridae</taxon>
        <taxon>Pentapetalae</taxon>
        <taxon>rosids</taxon>
        <taxon>fabids</taxon>
        <taxon>Fabales</taxon>
        <taxon>Fabaceae</taxon>
        <taxon>Cercidoideae</taxon>
        <taxon>Cercideae</taxon>
        <taxon>Bauhiniinae</taxon>
        <taxon>Bauhinia</taxon>
    </lineage>
</organism>
<accession>A0ACB9LXC7</accession>
<evidence type="ECO:0000313" key="2">
    <source>
        <dbReference type="Proteomes" id="UP000828941"/>
    </source>
</evidence>
<comment type="caution">
    <text evidence="1">The sequence shown here is derived from an EMBL/GenBank/DDBJ whole genome shotgun (WGS) entry which is preliminary data.</text>
</comment>
<dbReference type="EMBL" id="CM039435">
    <property type="protein sequence ID" value="KAI4315956.1"/>
    <property type="molecule type" value="Genomic_DNA"/>
</dbReference>
<protein>
    <submittedName>
        <fullName evidence="1">Uncharacterized protein</fullName>
    </submittedName>
</protein>
<name>A0ACB9LXC7_BAUVA</name>
<keyword evidence="2" id="KW-1185">Reference proteome</keyword>
<sequence length="100" mass="11521">MELWKNSSTDRAAVSQNQEIFCGKGSIILGLNHSIDTAVAVTLYSLIDCLGWFDRVNDAYRLYVKMLNSNWIPNAVVYTFLLRNFFKGEARRMVIKITKR</sequence>
<dbReference type="Proteomes" id="UP000828941">
    <property type="component" value="Chromosome 10"/>
</dbReference>
<evidence type="ECO:0000313" key="1">
    <source>
        <dbReference type="EMBL" id="KAI4315956.1"/>
    </source>
</evidence>
<gene>
    <name evidence="1" type="ORF">L6164_023979</name>
</gene>
<reference evidence="1 2" key="1">
    <citation type="journal article" date="2022" name="DNA Res.">
        <title>Chromosomal-level genome assembly of the orchid tree Bauhinia variegata (Leguminosae; Cercidoideae) supports the allotetraploid origin hypothesis of Bauhinia.</title>
        <authorList>
            <person name="Zhong Y."/>
            <person name="Chen Y."/>
            <person name="Zheng D."/>
            <person name="Pang J."/>
            <person name="Liu Y."/>
            <person name="Luo S."/>
            <person name="Meng S."/>
            <person name="Qian L."/>
            <person name="Wei D."/>
            <person name="Dai S."/>
            <person name="Zhou R."/>
        </authorList>
    </citation>
    <scope>NUCLEOTIDE SEQUENCE [LARGE SCALE GENOMIC DNA]</scope>
    <source>
        <strain evidence="1">BV-YZ2020</strain>
    </source>
</reference>
<proteinExistence type="predicted"/>